<evidence type="ECO:0000256" key="4">
    <source>
        <dbReference type="ARBA" id="ARBA00023125"/>
    </source>
</evidence>
<evidence type="ECO:0000259" key="7">
    <source>
        <dbReference type="Pfam" id="PF01709"/>
    </source>
</evidence>
<evidence type="ECO:0000313" key="9">
    <source>
        <dbReference type="EMBL" id="OGY51737.1"/>
    </source>
</evidence>
<evidence type="ECO:0000256" key="1">
    <source>
        <dbReference type="ARBA" id="ARBA00008724"/>
    </source>
</evidence>
<dbReference type="Pfam" id="PF01709">
    <property type="entry name" value="Transcrip_reg"/>
    <property type="match status" value="1"/>
</dbReference>
<protein>
    <recommendedName>
        <fullName evidence="6">Probable transcriptional regulatory protein A3J59_03660</fullName>
    </recommendedName>
</protein>
<keyword evidence="4 6" id="KW-0238">DNA-binding</keyword>
<dbReference type="InterPro" id="IPR029072">
    <property type="entry name" value="YebC-like"/>
</dbReference>
<feature type="domain" description="TACO1/YebC-like N-terminal" evidence="8">
    <location>
        <begin position="5"/>
        <end position="76"/>
    </location>
</feature>
<sequence length="236" mass="25727">MSGHSRWAQIHRQKGVADTKRGALFTRMGNAVTIAAKTGGGNPETNFRLRLAIDQAKAVNMPKDNIERAVKRGTGELAGGRIDLVTYEGFGPAGVALMVECLTDNRNRTSSAMKHLLTKHGGSLGGASSVGWLFEQKGVIRVKTISDELELELIDAGAHDIRQNAGGVAVYTAITDLQKIKERLEQRGVAVEYAELEQVAKDKKKLSDDEQAQLEKLFADLDENEDVSNYYSNADQ</sequence>
<dbReference type="SUPFAM" id="SSF75625">
    <property type="entry name" value="YebC-like"/>
    <property type="match status" value="1"/>
</dbReference>
<dbReference type="Proteomes" id="UP000177310">
    <property type="component" value="Unassembled WGS sequence"/>
</dbReference>
<keyword evidence="3 6" id="KW-0805">Transcription regulation</keyword>
<keyword evidence="5 6" id="KW-0804">Transcription</keyword>
<reference evidence="9 10" key="1">
    <citation type="journal article" date="2016" name="Nat. Commun.">
        <title>Thousands of microbial genomes shed light on interconnected biogeochemical processes in an aquifer system.</title>
        <authorList>
            <person name="Anantharaman K."/>
            <person name="Brown C.T."/>
            <person name="Hug L.A."/>
            <person name="Sharon I."/>
            <person name="Castelle C.J."/>
            <person name="Probst A.J."/>
            <person name="Thomas B.C."/>
            <person name="Singh A."/>
            <person name="Wilkins M.J."/>
            <person name="Karaoz U."/>
            <person name="Brodie E.L."/>
            <person name="Williams K.H."/>
            <person name="Hubbard S.S."/>
            <person name="Banfield J.F."/>
        </authorList>
    </citation>
    <scope>NUCLEOTIDE SEQUENCE [LARGE SCALE GENOMIC DNA]</scope>
</reference>
<dbReference type="Pfam" id="PF20772">
    <property type="entry name" value="TACO1_YebC_N"/>
    <property type="match status" value="1"/>
</dbReference>
<evidence type="ECO:0000256" key="2">
    <source>
        <dbReference type="ARBA" id="ARBA00022490"/>
    </source>
</evidence>
<evidence type="ECO:0000256" key="5">
    <source>
        <dbReference type="ARBA" id="ARBA00023163"/>
    </source>
</evidence>
<name>A0A1G1YJU0_9BACT</name>
<dbReference type="FunFam" id="1.10.10.200:FF:000002">
    <property type="entry name" value="Probable transcriptional regulatory protein CLM62_37755"/>
    <property type="match status" value="1"/>
</dbReference>
<comment type="similarity">
    <text evidence="1 6">Belongs to the TACO1 family.</text>
</comment>
<gene>
    <name evidence="9" type="ORF">A3J59_03660</name>
</gene>
<evidence type="ECO:0000256" key="3">
    <source>
        <dbReference type="ARBA" id="ARBA00023015"/>
    </source>
</evidence>
<dbReference type="Gene3D" id="1.10.10.200">
    <property type="match status" value="1"/>
</dbReference>
<dbReference type="InterPro" id="IPR026564">
    <property type="entry name" value="Transcrip_reg_TACO1-like_dom3"/>
</dbReference>
<proteinExistence type="inferred from homology"/>
<evidence type="ECO:0000313" key="10">
    <source>
        <dbReference type="Proteomes" id="UP000177310"/>
    </source>
</evidence>
<dbReference type="PANTHER" id="PTHR12532">
    <property type="entry name" value="TRANSLATIONAL ACTIVATOR OF CYTOCHROME C OXIDASE 1"/>
    <property type="match status" value="1"/>
</dbReference>
<dbReference type="InterPro" id="IPR002876">
    <property type="entry name" value="Transcrip_reg_TACO1-like"/>
</dbReference>
<dbReference type="AlphaFoldDB" id="A0A1G1YJU0"/>
<dbReference type="Gene3D" id="3.30.70.980">
    <property type="match status" value="2"/>
</dbReference>
<dbReference type="STRING" id="1797542.A3J59_03660"/>
<dbReference type="GO" id="GO:0006355">
    <property type="term" value="P:regulation of DNA-templated transcription"/>
    <property type="evidence" value="ECO:0007669"/>
    <property type="project" value="UniProtKB-UniRule"/>
</dbReference>
<dbReference type="InterPro" id="IPR017856">
    <property type="entry name" value="Integrase-like_N"/>
</dbReference>
<dbReference type="InterPro" id="IPR048300">
    <property type="entry name" value="TACO1_YebC-like_2nd/3rd_dom"/>
</dbReference>
<organism evidence="9 10">
    <name type="scientific">Candidatus Buchananbacteria bacterium RIFCSPHIGHO2_02_FULL_56_16</name>
    <dbReference type="NCBI Taxonomy" id="1797542"/>
    <lineage>
        <taxon>Bacteria</taxon>
        <taxon>Candidatus Buchananiibacteriota</taxon>
    </lineage>
</organism>
<evidence type="ECO:0000259" key="8">
    <source>
        <dbReference type="Pfam" id="PF20772"/>
    </source>
</evidence>
<dbReference type="EMBL" id="MHIL01000015">
    <property type="protein sequence ID" value="OGY51737.1"/>
    <property type="molecule type" value="Genomic_DNA"/>
</dbReference>
<dbReference type="NCBIfam" id="TIGR01033">
    <property type="entry name" value="YebC/PmpR family DNA-binding transcriptional regulator"/>
    <property type="match status" value="1"/>
</dbReference>
<dbReference type="InterPro" id="IPR049083">
    <property type="entry name" value="TACO1_YebC_N"/>
</dbReference>
<dbReference type="HAMAP" id="MF_00693">
    <property type="entry name" value="Transcrip_reg_TACO1"/>
    <property type="match status" value="1"/>
</dbReference>
<accession>A0A1G1YJU0</accession>
<comment type="caution">
    <text evidence="9">The sequence shown here is derived from an EMBL/GenBank/DDBJ whole genome shotgun (WGS) entry which is preliminary data.</text>
</comment>
<dbReference type="GO" id="GO:0003677">
    <property type="term" value="F:DNA binding"/>
    <property type="evidence" value="ECO:0007669"/>
    <property type="project" value="UniProtKB-UniRule"/>
</dbReference>
<comment type="subcellular location">
    <subcellularLocation>
        <location evidence="6">Cytoplasm</location>
    </subcellularLocation>
</comment>
<dbReference type="GO" id="GO:0005829">
    <property type="term" value="C:cytosol"/>
    <property type="evidence" value="ECO:0007669"/>
    <property type="project" value="TreeGrafter"/>
</dbReference>
<feature type="domain" description="TACO1/YebC-like second and third" evidence="7">
    <location>
        <begin position="85"/>
        <end position="234"/>
    </location>
</feature>
<evidence type="ECO:0000256" key="6">
    <source>
        <dbReference type="HAMAP-Rule" id="MF_00693"/>
    </source>
</evidence>
<dbReference type="PANTHER" id="PTHR12532:SF6">
    <property type="entry name" value="TRANSCRIPTIONAL REGULATORY PROTEIN YEBC-RELATED"/>
    <property type="match status" value="1"/>
</dbReference>
<dbReference type="NCBIfam" id="NF009044">
    <property type="entry name" value="PRK12378.1"/>
    <property type="match status" value="1"/>
</dbReference>
<dbReference type="NCBIfam" id="NF001030">
    <property type="entry name" value="PRK00110.1"/>
    <property type="match status" value="1"/>
</dbReference>
<keyword evidence="2 6" id="KW-0963">Cytoplasm</keyword>